<evidence type="ECO:0000313" key="2">
    <source>
        <dbReference type="EMBL" id="PRW57068.1"/>
    </source>
</evidence>
<organism evidence="2 3">
    <name type="scientific">Chlorella sorokiniana</name>
    <name type="common">Freshwater green alga</name>
    <dbReference type="NCBI Taxonomy" id="3076"/>
    <lineage>
        <taxon>Eukaryota</taxon>
        <taxon>Viridiplantae</taxon>
        <taxon>Chlorophyta</taxon>
        <taxon>core chlorophytes</taxon>
        <taxon>Trebouxiophyceae</taxon>
        <taxon>Chlorellales</taxon>
        <taxon>Chlorellaceae</taxon>
        <taxon>Chlorella clade</taxon>
        <taxon>Chlorella</taxon>
    </lineage>
</organism>
<comment type="caution">
    <text evidence="2">The sequence shown here is derived from an EMBL/GenBank/DDBJ whole genome shotgun (WGS) entry which is preliminary data.</text>
</comment>
<accession>A0A2P6TSM4</accession>
<evidence type="ECO:0000256" key="1">
    <source>
        <dbReference type="SAM" id="MobiDB-lite"/>
    </source>
</evidence>
<keyword evidence="3" id="KW-1185">Reference proteome</keyword>
<name>A0A2P6TSM4_CHLSO</name>
<dbReference type="EMBL" id="LHPG02000007">
    <property type="protein sequence ID" value="PRW57068.1"/>
    <property type="molecule type" value="Genomic_DNA"/>
</dbReference>
<feature type="region of interest" description="Disordered" evidence="1">
    <location>
        <begin position="546"/>
        <end position="572"/>
    </location>
</feature>
<proteinExistence type="predicted"/>
<sequence length="729" mass="76879">MGAGVTILRGGVTLVIHSEHGYKLVEVAGLGLNRGVLFQHGPAEGGGCAATDGWRVCSGGPTAAEVDALFRTRDPYSVPELDGLIMRTKLIDKYEPLLRYSAERNPLGRKVHLGSAYRISKIQSCQATLDERQTEVLNDLAQLGPIETATPEKLRIWVSAGAPIDAFGGEEVPGLGNALVDAIRGEVLRVMAQLDPGDKLLVCLHQTPAGEASTNSTSQHVKGGRFMQSLTPELVAATGWKVLHLDWDVTYKHRIDGMRYSEAQCAALASVMDLILSNLASGGHPVKVMVSTLAAAKEYLNERVTLDDIYQRTAHGSAVTAPPVSPALWAVLPASARSLFDAAFVSHTVHLWDGDKRYKGSEEQLACNIFAWGTGLATLCPSPCSPTSTAAARQQDILRFSTAVAQAVLQFKQHVLQGGSIPGLPPGDAATVAAALQPLCLAYQAGASDKFLKPQLTSAQKNRIADAKSQELDAVTLLLRRRKGDTSVSAEQIVDAFEAAAAAYDAVSGMEMIAERCRLTADAGGITLEDLESLLMEVAEYISQQPEAAAGPSSRAASAEGAATSSRGAGGSQGTVLAAIQAKLQTAHKMLDQLKRASRAAATPEPSRTGGVCRPAEQPAASYGAVVDGAVKNRPGGPTARLEIGDKTFSGGPREVRDAALRDLTMLEVKAGLEPTRMAASQLTAAEVEMVEAAGSLRQLSHQLQRAAAVARGRGGWGTEQRCTCGVWH</sequence>
<dbReference type="AlphaFoldDB" id="A0A2P6TSM4"/>
<evidence type="ECO:0000313" key="3">
    <source>
        <dbReference type="Proteomes" id="UP000239899"/>
    </source>
</evidence>
<gene>
    <name evidence="2" type="ORF">C2E21_4102</name>
</gene>
<feature type="compositionally biased region" description="Low complexity" evidence="1">
    <location>
        <begin position="546"/>
        <end position="567"/>
    </location>
</feature>
<protein>
    <submittedName>
        <fullName evidence="2">Centrosomal of 170 kDa B</fullName>
    </submittedName>
</protein>
<reference evidence="2 3" key="1">
    <citation type="journal article" date="2018" name="Plant J.">
        <title>Genome sequences of Chlorella sorokiniana UTEX 1602 and Micractinium conductrix SAG 241.80: implications to maltose excretion by a green alga.</title>
        <authorList>
            <person name="Arriola M.B."/>
            <person name="Velmurugan N."/>
            <person name="Zhang Y."/>
            <person name="Plunkett M.H."/>
            <person name="Hondzo H."/>
            <person name="Barney B.M."/>
        </authorList>
    </citation>
    <scope>NUCLEOTIDE SEQUENCE [LARGE SCALE GENOMIC DNA]</scope>
    <source>
        <strain evidence="3">UTEX 1602</strain>
    </source>
</reference>
<dbReference type="Proteomes" id="UP000239899">
    <property type="component" value="Unassembled WGS sequence"/>
</dbReference>